<keyword evidence="1" id="KW-0732">Signal</keyword>
<evidence type="ECO:0000313" key="2">
    <source>
        <dbReference type="EMBL" id="GMA29388.1"/>
    </source>
</evidence>
<evidence type="ECO:0000313" key="3">
    <source>
        <dbReference type="Proteomes" id="UP001157160"/>
    </source>
</evidence>
<gene>
    <name evidence="2" type="ORF">GCM10025874_26410</name>
</gene>
<reference evidence="2 3" key="1">
    <citation type="journal article" date="2014" name="Int. J. Syst. Evol. Microbiol.">
        <title>Complete genome sequence of Corynebacterium casei LMG S-19264T (=DSM 44701T), isolated from a smear-ripened cheese.</title>
        <authorList>
            <consortium name="US DOE Joint Genome Institute (JGI-PGF)"/>
            <person name="Walter F."/>
            <person name="Albersmeier A."/>
            <person name="Kalinowski J."/>
            <person name="Ruckert C."/>
        </authorList>
    </citation>
    <scope>NUCLEOTIDE SEQUENCE [LARGE SCALE GENOMIC DNA]</scope>
    <source>
        <strain evidence="2 3">NBRC 112289</strain>
    </source>
</reference>
<organism evidence="2 3">
    <name type="scientific">Arenivirga flava</name>
    <dbReference type="NCBI Taxonomy" id="1930060"/>
    <lineage>
        <taxon>Bacteria</taxon>
        <taxon>Bacillati</taxon>
        <taxon>Actinomycetota</taxon>
        <taxon>Actinomycetes</taxon>
        <taxon>Micrococcales</taxon>
        <taxon>Microbacteriaceae</taxon>
        <taxon>Arenivirga</taxon>
    </lineage>
</organism>
<dbReference type="AlphaFoldDB" id="A0AA37UF87"/>
<protein>
    <submittedName>
        <fullName evidence="2">Uncharacterized protein</fullName>
    </submittedName>
</protein>
<dbReference type="EMBL" id="BSUL01000001">
    <property type="protein sequence ID" value="GMA29388.1"/>
    <property type="molecule type" value="Genomic_DNA"/>
</dbReference>
<feature type="signal peptide" evidence="1">
    <location>
        <begin position="1"/>
        <end position="18"/>
    </location>
</feature>
<proteinExistence type="predicted"/>
<keyword evidence="3" id="KW-1185">Reference proteome</keyword>
<feature type="chain" id="PRO_5041283993" evidence="1">
    <location>
        <begin position="19"/>
        <end position="102"/>
    </location>
</feature>
<evidence type="ECO:0000256" key="1">
    <source>
        <dbReference type="SAM" id="SignalP"/>
    </source>
</evidence>
<sequence>MPQLAGLLAHLGATVSAAAPVALAGIAVAHSYLEFLLLRGAGGKEGWGSPAAQDNPGMVVAEAWESTGPSSGTHREPFADGWWAKPFRAGAILSTSGRRRPR</sequence>
<comment type="caution">
    <text evidence="2">The sequence shown here is derived from an EMBL/GenBank/DDBJ whole genome shotgun (WGS) entry which is preliminary data.</text>
</comment>
<dbReference type="Proteomes" id="UP001157160">
    <property type="component" value="Unassembled WGS sequence"/>
</dbReference>
<accession>A0AA37UF87</accession>
<name>A0AA37UF87_9MICO</name>